<feature type="chain" id="PRO_5028227149" evidence="2">
    <location>
        <begin position="29"/>
        <end position="366"/>
    </location>
</feature>
<protein>
    <submittedName>
        <fullName evidence="3">DUF481 domain-containing protein</fullName>
    </submittedName>
</protein>
<gene>
    <name evidence="3" type="ORF">ENS64_07570</name>
</gene>
<evidence type="ECO:0000256" key="2">
    <source>
        <dbReference type="SAM" id="SignalP"/>
    </source>
</evidence>
<reference evidence="3" key="1">
    <citation type="journal article" date="2020" name="mSystems">
        <title>Genome- and Community-Level Interaction Insights into Carbon Utilization and Element Cycling Functions of Hydrothermarchaeota in Hydrothermal Sediment.</title>
        <authorList>
            <person name="Zhou Z."/>
            <person name="Liu Y."/>
            <person name="Xu W."/>
            <person name="Pan J."/>
            <person name="Luo Z.H."/>
            <person name="Li M."/>
        </authorList>
    </citation>
    <scope>NUCLEOTIDE SEQUENCE [LARGE SCALE GENOMIC DNA]</scope>
    <source>
        <strain evidence="3">SpSt-508</strain>
    </source>
</reference>
<feature type="signal peptide" evidence="2">
    <location>
        <begin position="1"/>
        <end position="28"/>
    </location>
</feature>
<evidence type="ECO:0000256" key="1">
    <source>
        <dbReference type="SAM" id="MobiDB-lite"/>
    </source>
</evidence>
<organism evidence="3">
    <name type="scientific">Schlesneria paludicola</name>
    <dbReference type="NCBI Taxonomy" id="360056"/>
    <lineage>
        <taxon>Bacteria</taxon>
        <taxon>Pseudomonadati</taxon>
        <taxon>Planctomycetota</taxon>
        <taxon>Planctomycetia</taxon>
        <taxon>Planctomycetales</taxon>
        <taxon>Planctomycetaceae</taxon>
        <taxon>Schlesneria</taxon>
    </lineage>
</organism>
<feature type="region of interest" description="Disordered" evidence="1">
    <location>
        <begin position="90"/>
        <end position="120"/>
    </location>
</feature>
<accession>A0A7C4QRA0</accession>
<dbReference type="Pfam" id="PF04338">
    <property type="entry name" value="DUF481"/>
    <property type="match status" value="1"/>
</dbReference>
<feature type="compositionally biased region" description="Low complexity" evidence="1">
    <location>
        <begin position="109"/>
        <end position="119"/>
    </location>
</feature>
<evidence type="ECO:0000313" key="3">
    <source>
        <dbReference type="EMBL" id="HGT39109.1"/>
    </source>
</evidence>
<dbReference type="AlphaFoldDB" id="A0A7C4QRA0"/>
<sequence length="366" mass="41820">MLCRAHLPSPCLLLGVWMLLVGGPTVSAAEPNSEPAPLDRLSSVERLYLENGDQLTGRSRSVDDGRLRWELTPERELLIPVEWIARLEIGSPPPPPPPPPSPLEESTVSAPAAPESTEAAADDESFFIAWFDRLETWAAGTWNSFQSLTRRLQIGGQFLDGNTQTDLLDVITEFEKGTPTHVRQVDVGGQWGRSNNRQTANRWFVNSNFDWPVSEDSSWIVFVTSKNEYNAMQNLDYRGTISSGGGYRFFFEPKKRLIARFGPAFTVEVFHDPAQDRLTPDLFGELEVRWPLRPRMQFEERFRIQPSLLDFELVRIFSTTGLLWDLDEKDRWKLRLGLQYNYNSQPNPGRVPNDYISTISLMYLRK</sequence>
<comment type="caution">
    <text evidence="3">The sequence shown here is derived from an EMBL/GenBank/DDBJ whole genome shotgun (WGS) entry which is preliminary data.</text>
</comment>
<feature type="compositionally biased region" description="Pro residues" evidence="1">
    <location>
        <begin position="91"/>
        <end position="102"/>
    </location>
</feature>
<dbReference type="InterPro" id="IPR007433">
    <property type="entry name" value="DUF481"/>
</dbReference>
<keyword evidence="2" id="KW-0732">Signal</keyword>
<dbReference type="EMBL" id="DSVQ01000012">
    <property type="protein sequence ID" value="HGT39109.1"/>
    <property type="molecule type" value="Genomic_DNA"/>
</dbReference>
<name>A0A7C4QRA0_9PLAN</name>
<proteinExistence type="predicted"/>